<sequence length="300" mass="31782">MALFTGSVSGSAVWLKKPSTTPSLNPFTITCNATAISSTLLPIAPMASCVAETGTMPSLDTSPVVGRKLHSPFALAGLLKLLTVSVPVASTANPAATAAPDPPELPPGVRRRSYGLRTWPASEDADIPSSASSCILALPRTTAPALRRAATVGESTRGRLRARARQPAAVLMPAASKLSLSRTGMQNSGRPVTLPAANWASRASAALRQAGSRAVIALMIGLKACIREMCADMMVRHVVWPENRASWREDIDADRTSRCFSSPKAVAVMVWARSRRPVLKATMGWKRTAVFRSRMVTGTP</sequence>
<protein>
    <submittedName>
        <fullName evidence="1">Uncharacterized protein</fullName>
    </submittedName>
</protein>
<evidence type="ECO:0000313" key="2">
    <source>
        <dbReference type="Proteomes" id="UP000294847"/>
    </source>
</evidence>
<name>A0A4P7NVR4_PYROR</name>
<evidence type="ECO:0000313" key="1">
    <source>
        <dbReference type="EMBL" id="QBZ66036.1"/>
    </source>
</evidence>
<dbReference type="AlphaFoldDB" id="A0A4P7NVR4"/>
<proteinExistence type="predicted"/>
<organism evidence="1 2">
    <name type="scientific">Pyricularia oryzae</name>
    <name type="common">Rice blast fungus</name>
    <name type="synonym">Magnaporthe oryzae</name>
    <dbReference type="NCBI Taxonomy" id="318829"/>
    <lineage>
        <taxon>Eukaryota</taxon>
        <taxon>Fungi</taxon>
        <taxon>Dikarya</taxon>
        <taxon>Ascomycota</taxon>
        <taxon>Pezizomycotina</taxon>
        <taxon>Sordariomycetes</taxon>
        <taxon>Sordariomycetidae</taxon>
        <taxon>Magnaporthales</taxon>
        <taxon>Pyriculariaceae</taxon>
        <taxon>Pyricularia</taxon>
    </lineage>
</organism>
<dbReference type="EMBL" id="CP034210">
    <property type="protein sequence ID" value="QBZ66036.1"/>
    <property type="molecule type" value="Genomic_DNA"/>
</dbReference>
<dbReference type="Proteomes" id="UP000294847">
    <property type="component" value="Chromosome 7"/>
</dbReference>
<gene>
    <name evidence="1" type="ORF">PoMZ_13004</name>
</gene>
<reference evidence="1 2" key="1">
    <citation type="journal article" date="2019" name="Mol. Biol. Evol.">
        <title>Blast fungal genomes show frequent chromosomal changes, gene gains and losses, and effector gene turnover.</title>
        <authorList>
            <person name="Gomez Luciano L.B."/>
            <person name="Jason Tsai I."/>
            <person name="Chuma I."/>
            <person name="Tosa Y."/>
            <person name="Chen Y.H."/>
            <person name="Li J.Y."/>
            <person name="Li M.Y."/>
            <person name="Jade Lu M.Y."/>
            <person name="Nakayashiki H."/>
            <person name="Li W.H."/>
        </authorList>
    </citation>
    <scope>NUCLEOTIDE SEQUENCE [LARGE SCALE GENOMIC DNA]</scope>
    <source>
        <strain evidence="1">MZ5-1-6</strain>
    </source>
</reference>
<accession>A0A4P7NVR4</accession>